<gene>
    <name evidence="1" type="ORF">FRC98_04445</name>
</gene>
<name>A0A5C6XLE1_9DELT</name>
<dbReference type="OrthoDB" id="5519185at2"/>
<sequence length="87" mass="9804">MPHPVRIFLIFGVVATLAIFTSACKPAECRQMVECCAEVEDLPGVGASCKGLARDTRDRYTCRTVTRTVRYMLEDREHPIPQACMRD</sequence>
<proteinExistence type="predicted"/>
<dbReference type="PROSITE" id="PS51257">
    <property type="entry name" value="PROKAR_LIPOPROTEIN"/>
    <property type="match status" value="1"/>
</dbReference>
<reference evidence="1 2" key="1">
    <citation type="submission" date="2019-08" db="EMBL/GenBank/DDBJ databases">
        <title>Bradymonadales sp. TMQ4.</title>
        <authorList>
            <person name="Liang Q."/>
        </authorList>
    </citation>
    <scope>NUCLEOTIDE SEQUENCE [LARGE SCALE GENOMIC DNA]</scope>
    <source>
        <strain evidence="1 2">TMQ4</strain>
    </source>
</reference>
<dbReference type="RefSeq" id="WP_146980096.1">
    <property type="nucleotide sequence ID" value="NZ_VOSM01000002.1"/>
</dbReference>
<comment type="caution">
    <text evidence="1">The sequence shown here is derived from an EMBL/GenBank/DDBJ whole genome shotgun (WGS) entry which is preliminary data.</text>
</comment>
<dbReference type="EMBL" id="VOSM01000002">
    <property type="protein sequence ID" value="TXD38154.1"/>
    <property type="molecule type" value="Genomic_DNA"/>
</dbReference>
<organism evidence="1 2">
    <name type="scientific">Lujinxingia vulgaris</name>
    <dbReference type="NCBI Taxonomy" id="2600176"/>
    <lineage>
        <taxon>Bacteria</taxon>
        <taxon>Deltaproteobacteria</taxon>
        <taxon>Bradymonadales</taxon>
        <taxon>Lujinxingiaceae</taxon>
        <taxon>Lujinxingia</taxon>
    </lineage>
</organism>
<dbReference type="AlphaFoldDB" id="A0A5C6XLE1"/>
<accession>A0A5C6XLE1</accession>
<evidence type="ECO:0000313" key="1">
    <source>
        <dbReference type="EMBL" id="TXD38154.1"/>
    </source>
</evidence>
<protein>
    <submittedName>
        <fullName evidence="1">Uncharacterized protein</fullName>
    </submittedName>
</protein>
<keyword evidence="2" id="KW-1185">Reference proteome</keyword>
<evidence type="ECO:0000313" key="2">
    <source>
        <dbReference type="Proteomes" id="UP000321412"/>
    </source>
</evidence>
<dbReference type="Proteomes" id="UP000321412">
    <property type="component" value="Unassembled WGS sequence"/>
</dbReference>